<proteinExistence type="predicted"/>
<dbReference type="PANTHER" id="PTHR48228">
    <property type="entry name" value="SUCCINYL-COA--D-CITRAMALATE COA-TRANSFERASE"/>
    <property type="match status" value="1"/>
</dbReference>
<keyword evidence="1" id="KW-0808">Transferase</keyword>
<dbReference type="InterPro" id="IPR050509">
    <property type="entry name" value="CoA-transferase_III"/>
</dbReference>
<dbReference type="Pfam" id="PF02515">
    <property type="entry name" value="CoA_transf_3"/>
    <property type="match status" value="1"/>
</dbReference>
<protein>
    <submittedName>
        <fullName evidence="1">CoA transferase</fullName>
    </submittedName>
</protein>
<gene>
    <name evidence="1" type="ORF">GPA27_25365</name>
</gene>
<keyword evidence="2" id="KW-1185">Reference proteome</keyword>
<dbReference type="EMBL" id="WTVS01000094">
    <property type="protein sequence ID" value="NMG00716.1"/>
    <property type="molecule type" value="Genomic_DNA"/>
</dbReference>
<dbReference type="SUPFAM" id="SSF89796">
    <property type="entry name" value="CoA-transferase family III (CaiB/BaiF)"/>
    <property type="match status" value="2"/>
</dbReference>
<comment type="caution">
    <text evidence="1">The sequence shown here is derived from an EMBL/GenBank/DDBJ whole genome shotgun (WGS) entry which is preliminary data.</text>
</comment>
<dbReference type="Gene3D" id="3.40.50.10540">
    <property type="entry name" value="Crotonobetainyl-coa:carnitine coa-transferase, domain 1"/>
    <property type="match status" value="1"/>
</dbReference>
<dbReference type="PANTHER" id="PTHR48228:SF4">
    <property type="entry name" value="BLR3030 PROTEIN"/>
    <property type="match status" value="1"/>
</dbReference>
<dbReference type="RefSeq" id="WP_169143230.1">
    <property type="nucleotide sequence ID" value="NZ_WTVS01000094.1"/>
</dbReference>
<dbReference type="Proteomes" id="UP000634522">
    <property type="component" value="Unassembled WGS sequence"/>
</dbReference>
<dbReference type="InterPro" id="IPR003673">
    <property type="entry name" value="CoA-Trfase_fam_III"/>
</dbReference>
<reference evidence="1 2" key="1">
    <citation type="submission" date="2019-12" db="EMBL/GenBank/DDBJ databases">
        <title>Comparative genomics gives insights into the taxonomy of the Azoarcus-Aromatoleum group and reveals separate origins of nif in the plant-associated Azoarcus and non-plant-associated Aromatoleum sub-groups.</title>
        <authorList>
            <person name="Lafos M."/>
            <person name="Maluk M."/>
            <person name="Batista M."/>
            <person name="Junghare M."/>
            <person name="Carmona M."/>
            <person name="Faoro H."/>
            <person name="Cruz L.M."/>
            <person name="Battistoni F."/>
            <person name="De Souza E."/>
            <person name="Pedrosa F."/>
            <person name="Chen W.-M."/>
            <person name="Poole P.S."/>
            <person name="Dixon R.A."/>
            <person name="James E.K."/>
        </authorList>
    </citation>
    <scope>NUCLEOTIDE SEQUENCE [LARGE SCALE GENOMIC DNA]</scope>
    <source>
        <strain evidence="1 2">T</strain>
    </source>
</reference>
<evidence type="ECO:0000313" key="2">
    <source>
        <dbReference type="Proteomes" id="UP000634522"/>
    </source>
</evidence>
<organism evidence="1 2">
    <name type="scientific">Aromatoleum toluolicum</name>
    <dbReference type="NCBI Taxonomy" id="90060"/>
    <lineage>
        <taxon>Bacteria</taxon>
        <taxon>Pseudomonadati</taxon>
        <taxon>Pseudomonadota</taxon>
        <taxon>Betaproteobacteria</taxon>
        <taxon>Rhodocyclales</taxon>
        <taxon>Rhodocyclaceae</taxon>
        <taxon>Aromatoleum</taxon>
    </lineage>
</organism>
<accession>A0ABX1NNV8</accession>
<name>A0ABX1NNV8_9RHOO</name>
<evidence type="ECO:0000313" key="1">
    <source>
        <dbReference type="EMBL" id="NMG00716.1"/>
    </source>
</evidence>
<sequence>MAPVRPLAGLRVASGGRGHASDYARSLLASLGAESDSPCDDEADEHPALAWRRSGLMALTGRAGGAARMCPVPLTSCADGALAALAALGDGLRAAPGSGATLMGVRARFAGLARQGATSPGGTCRLLACGDGHIAINLARPDDWTMVPAWLEYDGDADWAARVAELPAALLLERARLLGLAAAVSAAPTPRSWLELKLHGTPKAPRPRCANAERPLVVDLSSLWAGPLCGQLLRELGAHVVKVESSARPDGARRGPAAFFDLLNAGKASVQLDLASPAGRDQLRQLLDRADIVIEASRPRALRQMGIDAEIWLSGRRGRSWLSITGHGRQGDAAEWVAFGDDAGVGAGLSELMHRATGERLICGDAIGDPLTGLHAALAAWASWRAGGGHLLALSLDAVLRHCVSFGAPRSDDALHDRHARWTRVAKSRRNIAPAPLCFAPQSRARPLGADTAAVLSDLGLRAA</sequence>
<dbReference type="InterPro" id="IPR023606">
    <property type="entry name" value="CoA-Trfase_III_dom_1_sf"/>
</dbReference>
<dbReference type="GO" id="GO:0016740">
    <property type="term" value="F:transferase activity"/>
    <property type="evidence" value="ECO:0007669"/>
    <property type="project" value="UniProtKB-KW"/>
</dbReference>